<feature type="compositionally biased region" description="Basic residues" evidence="1">
    <location>
        <begin position="209"/>
        <end position="218"/>
    </location>
</feature>
<proteinExistence type="predicted"/>
<sequence length="218" mass="24743">MTAPEVQMKEWLEKELASGQASLLIHSFALKVNKGSSLELHYLPYITNMHIIKLRTMFVRNRFYGAKFLSSIILIQIKVFLLLAVAFVVNCSTIPEQPSSSPEPADPTVTPPKDASEEPLKQPHTHEEHPAEDPDHSDHPGHENDPKPVKEAKHHGGDHDHSEKSSDGHDHSQHEQPEVKPDIQEEKAKTTPAEEVKESDNETQEARFKRGLWRRRLD</sequence>
<keyword evidence="2" id="KW-1133">Transmembrane helix</keyword>
<comment type="caution">
    <text evidence="3">The sequence shown here is derived from an EMBL/GenBank/DDBJ whole genome shotgun (WGS) entry which is preliminary data.</text>
</comment>
<dbReference type="AlphaFoldDB" id="A0A8X6L7Y0"/>
<accession>A0A8X6L7Y0</accession>
<evidence type="ECO:0000313" key="3">
    <source>
        <dbReference type="EMBL" id="GFQ98641.1"/>
    </source>
</evidence>
<keyword evidence="2" id="KW-0812">Transmembrane</keyword>
<dbReference type="EMBL" id="BMAO01034745">
    <property type="protein sequence ID" value="GFQ98641.1"/>
    <property type="molecule type" value="Genomic_DNA"/>
</dbReference>
<name>A0A8X6L7Y0_TRICU</name>
<dbReference type="Proteomes" id="UP000887116">
    <property type="component" value="Unassembled WGS sequence"/>
</dbReference>
<evidence type="ECO:0000256" key="1">
    <source>
        <dbReference type="SAM" id="MobiDB-lite"/>
    </source>
</evidence>
<organism evidence="3 4">
    <name type="scientific">Trichonephila clavata</name>
    <name type="common">Joro spider</name>
    <name type="synonym">Nephila clavata</name>
    <dbReference type="NCBI Taxonomy" id="2740835"/>
    <lineage>
        <taxon>Eukaryota</taxon>
        <taxon>Metazoa</taxon>
        <taxon>Ecdysozoa</taxon>
        <taxon>Arthropoda</taxon>
        <taxon>Chelicerata</taxon>
        <taxon>Arachnida</taxon>
        <taxon>Araneae</taxon>
        <taxon>Araneomorphae</taxon>
        <taxon>Entelegynae</taxon>
        <taxon>Araneoidea</taxon>
        <taxon>Nephilidae</taxon>
        <taxon>Trichonephila</taxon>
    </lineage>
</organism>
<protein>
    <submittedName>
        <fullName evidence="3">Uncharacterized protein</fullName>
    </submittedName>
</protein>
<evidence type="ECO:0000256" key="2">
    <source>
        <dbReference type="SAM" id="Phobius"/>
    </source>
</evidence>
<keyword evidence="4" id="KW-1185">Reference proteome</keyword>
<keyword evidence="2" id="KW-0472">Membrane</keyword>
<reference evidence="3" key="1">
    <citation type="submission" date="2020-07" db="EMBL/GenBank/DDBJ databases">
        <title>Multicomponent nature underlies the extraordinary mechanical properties of spider dragline silk.</title>
        <authorList>
            <person name="Kono N."/>
            <person name="Nakamura H."/>
            <person name="Mori M."/>
            <person name="Yoshida Y."/>
            <person name="Ohtoshi R."/>
            <person name="Malay A.D."/>
            <person name="Moran D.A.P."/>
            <person name="Tomita M."/>
            <person name="Numata K."/>
            <person name="Arakawa K."/>
        </authorList>
    </citation>
    <scope>NUCLEOTIDE SEQUENCE</scope>
</reference>
<feature type="compositionally biased region" description="Basic and acidic residues" evidence="1">
    <location>
        <begin position="114"/>
        <end position="208"/>
    </location>
</feature>
<feature type="region of interest" description="Disordered" evidence="1">
    <location>
        <begin position="94"/>
        <end position="218"/>
    </location>
</feature>
<dbReference type="OrthoDB" id="6435002at2759"/>
<feature type="transmembrane region" description="Helical" evidence="2">
    <location>
        <begin position="63"/>
        <end position="89"/>
    </location>
</feature>
<gene>
    <name evidence="3" type="ORF">TNCT_238701</name>
</gene>
<evidence type="ECO:0000313" key="4">
    <source>
        <dbReference type="Proteomes" id="UP000887116"/>
    </source>
</evidence>